<organism evidence="6 7">
    <name type="scientific">Cloeon dipterum</name>
    <dbReference type="NCBI Taxonomy" id="197152"/>
    <lineage>
        <taxon>Eukaryota</taxon>
        <taxon>Metazoa</taxon>
        <taxon>Ecdysozoa</taxon>
        <taxon>Arthropoda</taxon>
        <taxon>Hexapoda</taxon>
        <taxon>Insecta</taxon>
        <taxon>Pterygota</taxon>
        <taxon>Palaeoptera</taxon>
        <taxon>Ephemeroptera</taxon>
        <taxon>Pisciforma</taxon>
        <taxon>Baetidae</taxon>
        <taxon>Cloeon</taxon>
    </lineage>
</organism>
<name>A0A8S1E8D8_9INSE</name>
<proteinExistence type="predicted"/>
<sequence>EHVTKTNSLISRDVTKNFEHYATKWLYLSDVEYFWAKIKANGSNEIELKDSNALNREIPLQKTVSLSFDFPFYGQPIRTLAVTANGFINMHPQQQTECPWRFIAPLMASCQGFDLKNNEINSSVRWEDTGRTFNVQWENMVSSSFHRKDIFSFQLTLKSDGTILFFYKNISSDMATINILRGGDIRIGISNYHFDLHTRKFDKWHDVIDFTDFDKNQFESSLAIVIWPRQSRSYCFQKKSCTDCTLFSQCVWCSAIKECFMPIDSIWLEKSKFCHANTWSNPNQCSVEISSVSALNLLTDNSTEASVEPNKNDLSKMENSKLEGRKLTLARLWIYVCAIMLLISCALFCLFKYKKWTIIPCYSSQELGVQPANELFENVNIRPDRRNGVIPANPL</sequence>
<feature type="non-terminal residue" evidence="6">
    <location>
        <position position="1"/>
    </location>
</feature>
<dbReference type="AlphaFoldDB" id="A0A8S1E8D8"/>
<gene>
    <name evidence="6" type="ORF">CLODIP_2_CD12269</name>
</gene>
<reference evidence="6 7" key="1">
    <citation type="submission" date="2020-04" db="EMBL/GenBank/DDBJ databases">
        <authorList>
            <person name="Alioto T."/>
            <person name="Alioto T."/>
            <person name="Gomez Garrido J."/>
        </authorList>
    </citation>
    <scope>NUCLEOTIDE SEQUENCE [LARGE SCALE GENOMIC DNA]</scope>
</reference>
<dbReference type="OrthoDB" id="6285106at2759"/>
<keyword evidence="2 5" id="KW-0812">Transmembrane</keyword>
<comment type="caution">
    <text evidence="6">The sequence shown here is derived from an EMBL/GenBank/DDBJ whole genome shotgun (WGS) entry which is preliminary data.</text>
</comment>
<keyword evidence="3" id="KW-0732">Signal</keyword>
<dbReference type="GO" id="GO:0016020">
    <property type="term" value="C:membrane"/>
    <property type="evidence" value="ECO:0007669"/>
    <property type="project" value="UniProtKB-SubCell"/>
</dbReference>
<evidence type="ECO:0000313" key="7">
    <source>
        <dbReference type="Proteomes" id="UP000494165"/>
    </source>
</evidence>
<dbReference type="PANTHER" id="PTHR13055">
    <property type="entry name" value="TUMOR ENDOTHELIAL MARKER 7 RELATED"/>
    <property type="match status" value="1"/>
</dbReference>
<accession>A0A8S1E8D8</accession>
<evidence type="ECO:0000256" key="1">
    <source>
        <dbReference type="ARBA" id="ARBA00004479"/>
    </source>
</evidence>
<dbReference type="Proteomes" id="UP000494165">
    <property type="component" value="Unassembled WGS sequence"/>
</dbReference>
<evidence type="ECO:0000256" key="5">
    <source>
        <dbReference type="SAM" id="Phobius"/>
    </source>
</evidence>
<keyword evidence="7" id="KW-1185">Reference proteome</keyword>
<comment type="subcellular location">
    <subcellularLocation>
        <location evidence="1">Membrane</location>
        <topology evidence="1">Single-pass type I membrane protein</topology>
    </subcellularLocation>
</comment>
<evidence type="ECO:0008006" key="8">
    <source>
        <dbReference type="Google" id="ProtNLM"/>
    </source>
</evidence>
<keyword evidence="4 5" id="KW-1133">Transmembrane helix</keyword>
<evidence type="ECO:0000256" key="2">
    <source>
        <dbReference type="ARBA" id="ARBA00022692"/>
    </source>
</evidence>
<protein>
    <recommendedName>
        <fullName evidence="8">PSI domain-containing protein</fullName>
    </recommendedName>
</protein>
<dbReference type="EMBL" id="CADEPI010001081">
    <property type="protein sequence ID" value="CAB3389001.1"/>
    <property type="molecule type" value="Genomic_DNA"/>
</dbReference>
<dbReference type="InterPro" id="IPR031152">
    <property type="entry name" value="PLXDC"/>
</dbReference>
<evidence type="ECO:0000256" key="3">
    <source>
        <dbReference type="ARBA" id="ARBA00022729"/>
    </source>
</evidence>
<dbReference type="PANTHER" id="PTHR13055:SF12">
    <property type="entry name" value="LD40707P"/>
    <property type="match status" value="1"/>
</dbReference>
<keyword evidence="5" id="KW-0472">Membrane</keyword>
<evidence type="ECO:0000256" key="4">
    <source>
        <dbReference type="ARBA" id="ARBA00022989"/>
    </source>
</evidence>
<feature type="transmembrane region" description="Helical" evidence="5">
    <location>
        <begin position="332"/>
        <end position="351"/>
    </location>
</feature>
<evidence type="ECO:0000313" key="6">
    <source>
        <dbReference type="EMBL" id="CAB3389001.1"/>
    </source>
</evidence>